<protein>
    <recommendedName>
        <fullName evidence="2">DUF4371 domain-containing protein</fullName>
    </recommendedName>
</protein>
<proteinExistence type="predicted"/>
<accession>A0A7J6TRH9</accession>
<evidence type="ECO:0000259" key="2">
    <source>
        <dbReference type="Pfam" id="PF14291"/>
    </source>
</evidence>
<dbReference type="PANTHER" id="PTHR45749">
    <property type="match status" value="1"/>
</dbReference>
<feature type="compositionally biased region" description="Polar residues" evidence="1">
    <location>
        <begin position="14"/>
        <end position="30"/>
    </location>
</feature>
<name>A0A7J6TRH9_PEROL</name>
<organism evidence="3 4">
    <name type="scientific">Perkinsus olseni</name>
    <name type="common">Perkinsus atlanticus</name>
    <dbReference type="NCBI Taxonomy" id="32597"/>
    <lineage>
        <taxon>Eukaryota</taxon>
        <taxon>Sar</taxon>
        <taxon>Alveolata</taxon>
        <taxon>Perkinsozoa</taxon>
        <taxon>Perkinsea</taxon>
        <taxon>Perkinsida</taxon>
        <taxon>Perkinsidae</taxon>
        <taxon>Perkinsus</taxon>
    </lineage>
</organism>
<dbReference type="InterPro" id="IPR025398">
    <property type="entry name" value="DUF4371"/>
</dbReference>
<comment type="caution">
    <text evidence="3">The sequence shown here is derived from an EMBL/GenBank/DDBJ whole genome shotgun (WGS) entry which is preliminary data.</text>
</comment>
<evidence type="ECO:0000313" key="3">
    <source>
        <dbReference type="EMBL" id="KAF4747182.1"/>
    </source>
</evidence>
<gene>
    <name evidence="3" type="ORF">FOZ62_028704</name>
</gene>
<feature type="domain" description="DUF4371" evidence="2">
    <location>
        <begin position="97"/>
        <end position="215"/>
    </location>
</feature>
<evidence type="ECO:0000256" key="1">
    <source>
        <dbReference type="SAM" id="MobiDB-lite"/>
    </source>
</evidence>
<dbReference type="EMBL" id="JABANM010005687">
    <property type="protein sequence ID" value="KAF4747182.1"/>
    <property type="molecule type" value="Genomic_DNA"/>
</dbReference>
<dbReference type="Proteomes" id="UP000574390">
    <property type="component" value="Unassembled WGS sequence"/>
</dbReference>
<feature type="compositionally biased region" description="Acidic residues" evidence="1">
    <location>
        <begin position="65"/>
        <end position="74"/>
    </location>
</feature>
<reference evidence="3 4" key="1">
    <citation type="submission" date="2020-04" db="EMBL/GenBank/DDBJ databases">
        <title>Perkinsus olseni comparative genomics.</title>
        <authorList>
            <person name="Bogema D.R."/>
        </authorList>
    </citation>
    <scope>NUCLEOTIDE SEQUENCE [LARGE SCALE GENOMIC DNA]</scope>
    <source>
        <strain evidence="3">ATCC PRA-205</strain>
    </source>
</reference>
<sequence>MSKRPRVTLLDFFGNNQSNADEQTPINQCTEGEGDGSTPAHDQAGARQLPNAQPEHASQGLELDGGSEDMENMPDVDNMIPKKVKLCPEANKSEVERNRKRVKNAIDIVLLCARQGIALRGHNECASSANRGNFLEIFHLLAKHCPDFRMNLETLSTSKYTSGTVQNTLLHLCAEEVRGKIRLGIESGGYYSLIADECRDASKKEQLTVTIRYLKSDAEGCIITESVLDMRACQQLTAEAITEDLVSCLRRNVTINKVKTFNGSPAVIVDDGYRDHSGFNTVDPHGETDTDIEDVDGSPTVAFNDGHTGPFGFQQGGSDLMSPLRAVARQPLPRYVATTTSTTINRGFYFNCIYCVRHYLTYTNNTNFIDILPDDFSINMVDVT</sequence>
<feature type="region of interest" description="Disordered" evidence="1">
    <location>
        <begin position="1"/>
        <end position="76"/>
    </location>
</feature>
<dbReference type="PANTHER" id="PTHR45749:SF37">
    <property type="entry name" value="OS05G0311600 PROTEIN"/>
    <property type="match status" value="1"/>
</dbReference>
<dbReference type="AlphaFoldDB" id="A0A7J6TRH9"/>
<dbReference type="Pfam" id="PF14291">
    <property type="entry name" value="DUF4371"/>
    <property type="match status" value="1"/>
</dbReference>
<evidence type="ECO:0000313" key="4">
    <source>
        <dbReference type="Proteomes" id="UP000574390"/>
    </source>
</evidence>